<evidence type="ECO:0000313" key="2">
    <source>
        <dbReference type="EMBL" id="QHU09558.1"/>
    </source>
</evidence>
<keyword evidence="1" id="KW-0812">Transmembrane</keyword>
<dbReference type="NCBIfam" id="NF033632">
    <property type="entry name" value="SLATT_4"/>
    <property type="match status" value="1"/>
</dbReference>
<proteinExistence type="predicted"/>
<feature type="transmembrane region" description="Helical" evidence="1">
    <location>
        <begin position="56"/>
        <end position="76"/>
    </location>
</feature>
<keyword evidence="1" id="KW-1133">Transmembrane helix</keyword>
<keyword evidence="1" id="KW-0472">Membrane</keyword>
<reference evidence="2" key="1">
    <citation type="journal article" date="2020" name="Nature">
        <title>Giant virus diversity and host interactions through global metagenomics.</title>
        <authorList>
            <person name="Schulz F."/>
            <person name="Roux S."/>
            <person name="Paez-Espino D."/>
            <person name="Jungbluth S."/>
            <person name="Walsh D.A."/>
            <person name="Denef V.J."/>
            <person name="McMahon K.D."/>
            <person name="Konstantinidis K.T."/>
            <person name="Eloe-Fadrosh E.A."/>
            <person name="Kyrpides N.C."/>
            <person name="Woyke T."/>
        </authorList>
    </citation>
    <scope>NUCLEOTIDE SEQUENCE</scope>
    <source>
        <strain evidence="2">GVMAG-S-1101164-105</strain>
    </source>
</reference>
<name>A0A6C0K076_9ZZZZ</name>
<sequence>MSEDGEQNKQDGGASTQPLKDLTYNSHLEHLISSEAEKALVLFWLHDQAEKRFSKFSTCITIPVIVLSTLAGTASIGSQTLFGGGPAASIGIGVISISVGIMNTVSSYFGWAKRAEGHRISAVNYSKLHRWISIELALPRDQRVPAKHFLKDIRSQIDRFNETSPSIPPEVIDLFTVKMKNIKDDVAIPEVCNNIKAVDVYPEEEEKVVVLDTPASPSPVNVIFTEGNKVVSPPMPWRGGAPPPVGATGPIKITI</sequence>
<dbReference type="AlphaFoldDB" id="A0A6C0K076"/>
<evidence type="ECO:0000256" key="1">
    <source>
        <dbReference type="SAM" id="Phobius"/>
    </source>
</evidence>
<organism evidence="2">
    <name type="scientific">viral metagenome</name>
    <dbReference type="NCBI Taxonomy" id="1070528"/>
    <lineage>
        <taxon>unclassified sequences</taxon>
        <taxon>metagenomes</taxon>
        <taxon>organismal metagenomes</taxon>
    </lineage>
</organism>
<accession>A0A6C0K076</accession>
<protein>
    <recommendedName>
        <fullName evidence="3">VP11</fullName>
    </recommendedName>
</protein>
<feature type="transmembrane region" description="Helical" evidence="1">
    <location>
        <begin position="88"/>
        <end position="111"/>
    </location>
</feature>
<dbReference type="EMBL" id="MN740738">
    <property type="protein sequence ID" value="QHU09558.1"/>
    <property type="molecule type" value="Genomic_DNA"/>
</dbReference>
<evidence type="ECO:0008006" key="3">
    <source>
        <dbReference type="Google" id="ProtNLM"/>
    </source>
</evidence>